<evidence type="ECO:0000313" key="8">
    <source>
        <dbReference type="Proteomes" id="UP000007148"/>
    </source>
</evidence>
<dbReference type="OrthoDB" id="2117453at2759"/>
<dbReference type="Pfam" id="PF01284">
    <property type="entry name" value="MARVEL"/>
    <property type="match status" value="1"/>
</dbReference>
<organism evidence="7 8">
    <name type="scientific">Serendipita indica (strain DSM 11827)</name>
    <name type="common">Root endophyte fungus</name>
    <name type="synonym">Piriformospora indica</name>
    <dbReference type="NCBI Taxonomy" id="1109443"/>
    <lineage>
        <taxon>Eukaryota</taxon>
        <taxon>Fungi</taxon>
        <taxon>Dikarya</taxon>
        <taxon>Basidiomycota</taxon>
        <taxon>Agaricomycotina</taxon>
        <taxon>Agaricomycetes</taxon>
        <taxon>Sebacinales</taxon>
        <taxon>Serendipitaceae</taxon>
        <taxon>Serendipita</taxon>
    </lineage>
</organism>
<dbReference type="AlphaFoldDB" id="G4THA9"/>
<evidence type="ECO:0000259" key="6">
    <source>
        <dbReference type="Pfam" id="PF01284"/>
    </source>
</evidence>
<sequence length="171" mass="18735">MGMDSLIRRGHPIAFGLLILFGIVEGAITTWLTVKYNRNHNYGSISIRDRVRLLVFTSWFTVLFSFIYLLLFLHSASTGSVLTSVASHLIFLGFAWILWTAGVASLTAAIGGGINCSTVNRNVVYCNQLNAAMGFGWAEWLLVTGILVTVIICGIRAFRRGDGARGQLVHV</sequence>
<evidence type="ECO:0000313" key="7">
    <source>
        <dbReference type="EMBL" id="CCA70702.1"/>
    </source>
</evidence>
<evidence type="ECO:0000256" key="3">
    <source>
        <dbReference type="ARBA" id="ARBA00022989"/>
    </source>
</evidence>
<gene>
    <name evidence="7" type="ORF">PIIN_04636</name>
</gene>
<comment type="subcellular location">
    <subcellularLocation>
        <location evidence="1">Membrane</location>
        <topology evidence="1">Multi-pass membrane protein</topology>
    </subcellularLocation>
</comment>
<feature type="transmembrane region" description="Helical" evidence="5">
    <location>
        <begin position="12"/>
        <end position="33"/>
    </location>
</feature>
<dbReference type="EMBL" id="CAFZ01000091">
    <property type="protein sequence ID" value="CCA70702.1"/>
    <property type="molecule type" value="Genomic_DNA"/>
</dbReference>
<dbReference type="HOGENOM" id="CLU_109463_0_1_1"/>
<dbReference type="InterPro" id="IPR008253">
    <property type="entry name" value="Marvel"/>
</dbReference>
<keyword evidence="4 5" id="KW-0472">Membrane</keyword>
<feature type="transmembrane region" description="Helical" evidence="5">
    <location>
        <begin position="137"/>
        <end position="158"/>
    </location>
</feature>
<dbReference type="STRING" id="1109443.G4THA9"/>
<keyword evidence="8" id="KW-1185">Reference proteome</keyword>
<comment type="caution">
    <text evidence="7">The sequence shown here is derived from an EMBL/GenBank/DDBJ whole genome shotgun (WGS) entry which is preliminary data.</text>
</comment>
<dbReference type="InParanoid" id="G4THA9"/>
<evidence type="ECO:0000256" key="4">
    <source>
        <dbReference type="ARBA" id="ARBA00023136"/>
    </source>
</evidence>
<feature type="transmembrane region" description="Helical" evidence="5">
    <location>
        <begin position="53"/>
        <end position="73"/>
    </location>
</feature>
<evidence type="ECO:0000256" key="5">
    <source>
        <dbReference type="SAM" id="Phobius"/>
    </source>
</evidence>
<feature type="domain" description="MARVEL" evidence="6">
    <location>
        <begin position="14"/>
        <end position="147"/>
    </location>
</feature>
<accession>G4THA9</accession>
<dbReference type="OMA" id="AWVEWIL"/>
<evidence type="ECO:0000256" key="1">
    <source>
        <dbReference type="ARBA" id="ARBA00004141"/>
    </source>
</evidence>
<name>G4THA9_SERID</name>
<reference evidence="7 8" key="1">
    <citation type="journal article" date="2011" name="PLoS Pathog.">
        <title>Endophytic Life Strategies Decoded by Genome and Transcriptome Analyses of the Mutualistic Root Symbiont Piriformospora indica.</title>
        <authorList>
            <person name="Zuccaro A."/>
            <person name="Lahrmann U."/>
            <person name="Guldener U."/>
            <person name="Langen G."/>
            <person name="Pfiffi S."/>
            <person name="Biedenkopf D."/>
            <person name="Wong P."/>
            <person name="Samans B."/>
            <person name="Grimm C."/>
            <person name="Basiewicz M."/>
            <person name="Murat C."/>
            <person name="Martin F."/>
            <person name="Kogel K.H."/>
        </authorList>
    </citation>
    <scope>NUCLEOTIDE SEQUENCE [LARGE SCALE GENOMIC DNA]</scope>
    <source>
        <strain evidence="7 8">DSM 11827</strain>
    </source>
</reference>
<protein>
    <recommendedName>
        <fullName evidence="6">MARVEL domain-containing protein</fullName>
    </recommendedName>
</protein>
<dbReference type="Proteomes" id="UP000007148">
    <property type="component" value="Unassembled WGS sequence"/>
</dbReference>
<evidence type="ECO:0000256" key="2">
    <source>
        <dbReference type="ARBA" id="ARBA00022692"/>
    </source>
</evidence>
<keyword evidence="2 5" id="KW-0812">Transmembrane</keyword>
<dbReference type="GO" id="GO:0016020">
    <property type="term" value="C:membrane"/>
    <property type="evidence" value="ECO:0007669"/>
    <property type="project" value="UniProtKB-SubCell"/>
</dbReference>
<proteinExistence type="predicted"/>
<keyword evidence="3 5" id="KW-1133">Transmembrane helix</keyword>
<dbReference type="eggNOG" id="ENOG502S522">
    <property type="taxonomic scope" value="Eukaryota"/>
</dbReference>